<name>A0A2S4JHU4_9SPIO</name>
<proteinExistence type="predicted"/>
<organism evidence="1 2">
    <name type="scientific">Alkalispirochaeta sphaeroplastigenens</name>
    <dbReference type="NCBI Taxonomy" id="1187066"/>
    <lineage>
        <taxon>Bacteria</taxon>
        <taxon>Pseudomonadati</taxon>
        <taxon>Spirochaetota</taxon>
        <taxon>Spirochaetia</taxon>
        <taxon>Spirochaetales</taxon>
        <taxon>Spirochaetaceae</taxon>
        <taxon>Alkalispirochaeta</taxon>
    </lineage>
</organism>
<protein>
    <submittedName>
        <fullName evidence="1">Uncharacterized protein</fullName>
    </submittedName>
</protein>
<reference evidence="2" key="1">
    <citation type="submission" date="2015-12" db="EMBL/GenBank/DDBJ databases">
        <authorList>
            <person name="Lodha T.D."/>
            <person name="Chintalapati S."/>
            <person name="Chintalapati V.R."/>
            <person name="Sravanthi T."/>
        </authorList>
    </citation>
    <scope>NUCLEOTIDE SEQUENCE [LARGE SCALE GENOMIC DNA]</scope>
    <source>
        <strain evidence="2">JC133</strain>
    </source>
</reference>
<keyword evidence="2" id="KW-1185">Reference proteome</keyword>
<dbReference type="EMBL" id="LPWH01000111">
    <property type="protein sequence ID" value="POQ99112.1"/>
    <property type="molecule type" value="Genomic_DNA"/>
</dbReference>
<gene>
    <name evidence="1" type="ORF">AU468_10880</name>
</gene>
<dbReference type="AlphaFoldDB" id="A0A2S4JHU4"/>
<dbReference type="OrthoDB" id="9937287at2"/>
<accession>A0A2S4JHU4</accession>
<evidence type="ECO:0000313" key="2">
    <source>
        <dbReference type="Proteomes" id="UP000237350"/>
    </source>
</evidence>
<evidence type="ECO:0000313" key="1">
    <source>
        <dbReference type="EMBL" id="POQ99112.1"/>
    </source>
</evidence>
<dbReference type="RefSeq" id="WP_103680748.1">
    <property type="nucleotide sequence ID" value="NZ_LPWH01000111.1"/>
</dbReference>
<sequence>MERYVEPRRVQELLLAPSSRVDLSRILSEPAPPAGATEILLYPPAGPLHRGRPPAAAGASGPARGLFLSGGSQGLCALLGEILVARGISGEIPGGPDLRRGVSAAAGPIRLVLPDSFLAWAADRTILWRSLGGVSGPGQVEVRSVGVQEVALASQAGPVWRCRMGGAGWIFLPGGGEIGAPAARGMVRLRDALRGLGVEGELEQTRLPPSGVAPGALRSGSQFVRISSPGWTVFWPRVSLERLLGELFSPAESGSFEALQRGGALVMCDLHLRQGGLGRMVATLPRTPIERQSRHALRTVEELLAAGGRAARTFGETAYRSGDHYRAMVRVARGLSRSRREQLRAALGRRAWEQLLFHSSPEGAAGEPWDAFCRACDLLVGDLERRVGSPGRRPPPAAASVVERFYIEPRRERLQAVWKEQIASGRLEGVLEEARLSWLRGALQRLPRAVLIQAGCGDSSRVQMRLSSAFSRRGRRMYLEDVAVLQEQLRRRGASLGQEPSWEDLLVSRQAVLKAALRACPDRRVTPG</sequence>
<dbReference type="Proteomes" id="UP000237350">
    <property type="component" value="Unassembled WGS sequence"/>
</dbReference>
<comment type="caution">
    <text evidence="1">The sequence shown here is derived from an EMBL/GenBank/DDBJ whole genome shotgun (WGS) entry which is preliminary data.</text>
</comment>